<dbReference type="EMBL" id="JNBR01001874">
    <property type="protein sequence ID" value="OQR84383.1"/>
    <property type="molecule type" value="Genomic_DNA"/>
</dbReference>
<dbReference type="PANTHER" id="PTHR34615">
    <property type="entry name" value="PX DOMAIN-CONTAINING PROTEIN"/>
    <property type="match status" value="1"/>
</dbReference>
<evidence type="ECO:0000313" key="2">
    <source>
        <dbReference type="Proteomes" id="UP000243579"/>
    </source>
</evidence>
<dbReference type="AlphaFoldDB" id="A0A1V9YF49"/>
<organism evidence="1 2">
    <name type="scientific">Achlya hypogyna</name>
    <name type="common">Oomycete</name>
    <name type="synonym">Protoachlya hypogyna</name>
    <dbReference type="NCBI Taxonomy" id="1202772"/>
    <lineage>
        <taxon>Eukaryota</taxon>
        <taxon>Sar</taxon>
        <taxon>Stramenopiles</taxon>
        <taxon>Oomycota</taxon>
        <taxon>Saprolegniomycetes</taxon>
        <taxon>Saprolegniales</taxon>
        <taxon>Achlyaceae</taxon>
        <taxon>Achlya</taxon>
    </lineage>
</organism>
<evidence type="ECO:0000313" key="1">
    <source>
        <dbReference type="EMBL" id="OQR84383.1"/>
    </source>
</evidence>
<name>A0A1V9YF49_ACHHY</name>
<comment type="caution">
    <text evidence="1">The sequence shown here is derived from an EMBL/GenBank/DDBJ whole genome shotgun (WGS) entry which is preliminary data.</text>
</comment>
<accession>A0A1V9YF49</accession>
<dbReference type="STRING" id="1202772.A0A1V9YF49"/>
<keyword evidence="2" id="KW-1185">Reference proteome</keyword>
<reference evidence="1 2" key="1">
    <citation type="journal article" date="2014" name="Genome Biol. Evol.">
        <title>The secreted proteins of Achlya hypogyna and Thraustotheca clavata identify the ancestral oomycete secretome and reveal gene acquisitions by horizontal gene transfer.</title>
        <authorList>
            <person name="Misner I."/>
            <person name="Blouin N."/>
            <person name="Leonard G."/>
            <person name="Richards T.A."/>
            <person name="Lane C.E."/>
        </authorList>
    </citation>
    <scope>NUCLEOTIDE SEQUENCE [LARGE SCALE GENOMIC DNA]</scope>
    <source>
        <strain evidence="1 2">ATCC 48635</strain>
    </source>
</reference>
<dbReference type="Proteomes" id="UP000243579">
    <property type="component" value="Unassembled WGS sequence"/>
</dbReference>
<evidence type="ECO:0008006" key="3">
    <source>
        <dbReference type="Google" id="ProtNLM"/>
    </source>
</evidence>
<dbReference type="PANTHER" id="PTHR34615:SF1">
    <property type="entry name" value="PX DOMAIN-CONTAINING PROTEIN"/>
    <property type="match status" value="1"/>
</dbReference>
<protein>
    <recommendedName>
        <fullName evidence="3">DDE Tnp4 domain-containing protein</fullName>
    </recommendedName>
</protein>
<sequence>MPSPFPTSRRYNVSAVEALCVLLNRLAWPHRLGSMVSHFGRSREALSTIFNAALHHINERFARLLKWDDRRLDGRWMAACAKAIHAKGAPLDSCIGFIDGTVRGICRPKNGVQRAAYNVYKVLQFQPGLTN</sequence>
<proteinExistence type="predicted"/>
<gene>
    <name evidence="1" type="ORF">ACHHYP_20676</name>
</gene>
<dbReference type="OrthoDB" id="71298at2759"/>